<protein>
    <recommendedName>
        <fullName evidence="5">THUMP-like domain-containing protein</fullName>
    </recommendedName>
</protein>
<dbReference type="Pfam" id="PF22013">
    <property type="entry name" value="PG_1098_Fer"/>
    <property type="match status" value="1"/>
</dbReference>
<evidence type="ECO:0000259" key="2">
    <source>
        <dbReference type="Pfam" id="PF22013"/>
    </source>
</evidence>
<dbReference type="InterPro" id="IPR054168">
    <property type="entry name" value="PG_1098_Fer"/>
</dbReference>
<feature type="domain" description="PG-1098 ferredoxin-like" evidence="2">
    <location>
        <begin position="272"/>
        <end position="308"/>
    </location>
</feature>
<dbReference type="Gene3D" id="3.40.50.150">
    <property type="entry name" value="Vaccinia Virus protein VP39"/>
    <property type="match status" value="1"/>
</dbReference>
<evidence type="ECO:0000259" key="1">
    <source>
        <dbReference type="Pfam" id="PF18096"/>
    </source>
</evidence>
<sequence length="401" mass="43787">IEVRRKIRKKVPSWYSVPELAFPSGLSAEQCSSEQTALYKAGILSGLFPGGKARIADLTGGLGVDTWAFAGVGSAVLYNEMDRGLARAAEKNFRALGRENISVVSMELVPENEDVTVKDPGLAGGTGERETVRGSVREILGDFRPDVIFLDPARRGEGGRKVFLPEDCSPDVLQLSGELFRQSRYILLKMSPMADISLLLKRLGTGCREVHILAASGECKEVVILMDRDFCGECIFTVNSGGASLVFPMSGIADAVPEYVRNREEIREGSVLYEPGKALMKAGAFNLLCPLFHIRKLGRFTHYYLCDSAGEVSGRLPEELADNGKFFLVKEVLPLNKRSMREAGRKYGKGEVTARNLKMDSETLRSRLGIAPGGNLHFFGLQCLCGPAPENLLLVTEPLLP</sequence>
<dbReference type="Pfam" id="PF18096">
    <property type="entry name" value="Thump_like"/>
    <property type="match status" value="1"/>
</dbReference>
<reference evidence="3" key="1">
    <citation type="submission" date="2020-10" db="EMBL/GenBank/DDBJ databases">
        <authorList>
            <person name="Gilroy R."/>
        </authorList>
    </citation>
    <scope>NUCLEOTIDE SEQUENCE</scope>
    <source>
        <strain evidence="3">20514</strain>
    </source>
</reference>
<organism evidence="3 4">
    <name type="scientific">Candidatus Cryptobacteroides merdigallinarum</name>
    <dbReference type="NCBI Taxonomy" id="2840770"/>
    <lineage>
        <taxon>Bacteria</taxon>
        <taxon>Pseudomonadati</taxon>
        <taxon>Bacteroidota</taxon>
        <taxon>Bacteroidia</taxon>
        <taxon>Bacteroidales</taxon>
        <taxon>Candidatus Cryptobacteroides</taxon>
    </lineage>
</organism>
<reference evidence="3" key="2">
    <citation type="journal article" date="2021" name="PeerJ">
        <title>Extensive microbial diversity within the chicken gut microbiome revealed by metagenomics and culture.</title>
        <authorList>
            <person name="Gilroy R."/>
            <person name="Ravi A."/>
            <person name="Getino M."/>
            <person name="Pursley I."/>
            <person name="Horton D.L."/>
            <person name="Alikhan N.F."/>
            <person name="Baker D."/>
            <person name="Gharbi K."/>
            <person name="Hall N."/>
            <person name="Watson M."/>
            <person name="Adriaenssens E.M."/>
            <person name="Foster-Nyarko E."/>
            <person name="Jarju S."/>
            <person name="Secka A."/>
            <person name="Antonio M."/>
            <person name="Oren A."/>
            <person name="Chaudhuri R.R."/>
            <person name="La Ragione R."/>
            <person name="Hildebrand F."/>
            <person name="Pallen M.J."/>
        </authorList>
    </citation>
    <scope>NUCLEOTIDE SEQUENCE</scope>
    <source>
        <strain evidence="3">20514</strain>
    </source>
</reference>
<accession>A0A9D9HGN7</accession>
<dbReference type="InterPro" id="IPR029063">
    <property type="entry name" value="SAM-dependent_MTases_sf"/>
</dbReference>
<evidence type="ECO:0008006" key="5">
    <source>
        <dbReference type="Google" id="ProtNLM"/>
    </source>
</evidence>
<evidence type="ECO:0000313" key="3">
    <source>
        <dbReference type="EMBL" id="MBO8449357.1"/>
    </source>
</evidence>
<proteinExistence type="predicted"/>
<dbReference type="Proteomes" id="UP000810252">
    <property type="component" value="Unassembled WGS sequence"/>
</dbReference>
<dbReference type="InterPro" id="IPR041497">
    <property type="entry name" value="Thump-like"/>
</dbReference>
<comment type="caution">
    <text evidence="3">The sequence shown here is derived from an EMBL/GenBank/DDBJ whole genome shotgun (WGS) entry which is preliminary data.</text>
</comment>
<dbReference type="Gene3D" id="1.10.10.1110">
    <property type="entry name" value="Methyltransferase PG1098, N-terminal domain"/>
    <property type="match status" value="1"/>
</dbReference>
<gene>
    <name evidence="3" type="ORF">IAC29_08815</name>
</gene>
<evidence type="ECO:0000313" key="4">
    <source>
        <dbReference type="Proteomes" id="UP000810252"/>
    </source>
</evidence>
<dbReference type="EMBL" id="JADIMQ010000124">
    <property type="protein sequence ID" value="MBO8449357.1"/>
    <property type="molecule type" value="Genomic_DNA"/>
</dbReference>
<feature type="domain" description="THUMP-like" evidence="1">
    <location>
        <begin position="324"/>
        <end position="396"/>
    </location>
</feature>
<dbReference type="SUPFAM" id="SSF53335">
    <property type="entry name" value="S-adenosyl-L-methionine-dependent methyltransferases"/>
    <property type="match status" value="1"/>
</dbReference>
<dbReference type="AlphaFoldDB" id="A0A9D9HGN7"/>
<name>A0A9D9HGN7_9BACT</name>
<feature type="non-terminal residue" evidence="3">
    <location>
        <position position="1"/>
    </location>
</feature>